<protein>
    <recommendedName>
        <fullName evidence="8 9">Dephospho-CoA kinase</fullName>
        <ecNumber evidence="8 9">2.7.1.24</ecNumber>
    </recommendedName>
    <alternativeName>
        <fullName evidence="8">Dephosphocoenzyme A kinase</fullName>
    </alternativeName>
</protein>
<evidence type="ECO:0000313" key="11">
    <source>
        <dbReference type="EMBL" id="RBP66897.1"/>
    </source>
</evidence>
<comment type="function">
    <text evidence="8">Catalyzes the phosphorylation of the 3'-hydroxyl group of dephosphocoenzyme A to form coenzyme A.</text>
</comment>
<dbReference type="GO" id="GO:0004140">
    <property type="term" value="F:dephospho-CoA kinase activity"/>
    <property type="evidence" value="ECO:0007669"/>
    <property type="project" value="UniProtKB-UniRule"/>
</dbReference>
<comment type="catalytic activity">
    <reaction evidence="8">
        <text>3'-dephospho-CoA + ATP = ADP + CoA + H(+)</text>
        <dbReference type="Rhea" id="RHEA:18245"/>
        <dbReference type="ChEBI" id="CHEBI:15378"/>
        <dbReference type="ChEBI" id="CHEBI:30616"/>
        <dbReference type="ChEBI" id="CHEBI:57287"/>
        <dbReference type="ChEBI" id="CHEBI:57328"/>
        <dbReference type="ChEBI" id="CHEBI:456216"/>
        <dbReference type="EC" id="2.7.1.24"/>
    </reaction>
</comment>
<evidence type="ECO:0000256" key="3">
    <source>
        <dbReference type="ARBA" id="ARBA00022679"/>
    </source>
</evidence>
<gene>
    <name evidence="8" type="primary">coaE</name>
    <name evidence="11" type="ORF">DES54_102107</name>
</gene>
<comment type="pathway">
    <text evidence="8">Cofactor biosynthesis; coenzyme A biosynthesis; CoA from (R)-pantothenate: step 5/5.</text>
</comment>
<sequence>MPFPVTLSYALIFLRQDCDFAFIWDKIDEIYLFIFRIVAMTYIVALTGGIGSGKSTVANEFAKLGVTIIDADVIARQVVEPGTPVLDAIKHRFGDNILNVDGSLNRSTLRQRIFASLQEKQWLNNLLHPLIHEETQRQFQTLTGSYLLWVVPLLVENGLQQYAQRVLVVDVNRNIQLERTLARDGTSLQQAENILAAQATQEQRLAYADDIIDNNSSQSELAPRVAELHRHYLKLAAAATNRMTKNE</sequence>
<dbReference type="EMBL" id="QNRY01000002">
    <property type="protein sequence ID" value="RBP66897.1"/>
    <property type="molecule type" value="Genomic_DNA"/>
</dbReference>
<evidence type="ECO:0000256" key="4">
    <source>
        <dbReference type="ARBA" id="ARBA00022741"/>
    </source>
</evidence>
<reference evidence="11 12" key="1">
    <citation type="submission" date="2018-06" db="EMBL/GenBank/DDBJ databases">
        <title>Genomic Encyclopedia of Type Strains, Phase IV (KMG-IV): sequencing the most valuable type-strain genomes for metagenomic binning, comparative biology and taxonomic classification.</title>
        <authorList>
            <person name="Goeker M."/>
        </authorList>
    </citation>
    <scope>NUCLEOTIDE SEQUENCE [LARGE SCALE GENOMIC DNA]</scope>
    <source>
        <strain evidence="11 12">DSM 30166</strain>
    </source>
</reference>
<feature type="transmembrane region" description="Helical" evidence="10">
    <location>
        <begin position="30"/>
        <end position="50"/>
    </location>
</feature>
<proteinExistence type="inferred from homology"/>
<dbReference type="AlphaFoldDB" id="A0A366IAY1"/>
<dbReference type="GO" id="GO:0005524">
    <property type="term" value="F:ATP binding"/>
    <property type="evidence" value="ECO:0007669"/>
    <property type="project" value="UniProtKB-UniRule"/>
</dbReference>
<comment type="similarity">
    <text evidence="1 8">Belongs to the CoaE family.</text>
</comment>
<keyword evidence="12" id="KW-1185">Reference proteome</keyword>
<keyword evidence="3 8" id="KW-0808">Transferase</keyword>
<keyword evidence="5 8" id="KW-0418">Kinase</keyword>
<keyword evidence="7 8" id="KW-0173">Coenzyme A biosynthesis</keyword>
<evidence type="ECO:0000313" key="12">
    <source>
        <dbReference type="Proteomes" id="UP000253046"/>
    </source>
</evidence>
<evidence type="ECO:0000256" key="2">
    <source>
        <dbReference type="ARBA" id="ARBA00022490"/>
    </source>
</evidence>
<dbReference type="PANTHER" id="PTHR10695">
    <property type="entry name" value="DEPHOSPHO-COA KINASE-RELATED"/>
    <property type="match status" value="1"/>
</dbReference>
<feature type="binding site" evidence="8">
    <location>
        <begin position="51"/>
        <end position="56"/>
    </location>
    <ligand>
        <name>ATP</name>
        <dbReference type="ChEBI" id="CHEBI:30616"/>
    </ligand>
</feature>
<dbReference type="SUPFAM" id="SSF52540">
    <property type="entry name" value="P-loop containing nucleoside triphosphate hydrolases"/>
    <property type="match status" value="1"/>
</dbReference>
<dbReference type="NCBIfam" id="TIGR00152">
    <property type="entry name" value="dephospho-CoA kinase"/>
    <property type="match status" value="1"/>
</dbReference>
<name>A0A366IAY1_9GAMM</name>
<keyword evidence="2 8" id="KW-0963">Cytoplasm</keyword>
<dbReference type="HAMAP" id="MF_00376">
    <property type="entry name" value="Dephospho_CoA_kinase"/>
    <property type="match status" value="1"/>
</dbReference>
<evidence type="ECO:0000256" key="9">
    <source>
        <dbReference type="NCBIfam" id="TIGR00152"/>
    </source>
</evidence>
<organism evidence="11 12">
    <name type="scientific">Brenneria salicis ATCC 15712 = DSM 30166</name>
    <dbReference type="NCBI Taxonomy" id="714314"/>
    <lineage>
        <taxon>Bacteria</taxon>
        <taxon>Pseudomonadati</taxon>
        <taxon>Pseudomonadota</taxon>
        <taxon>Gammaproteobacteria</taxon>
        <taxon>Enterobacterales</taxon>
        <taxon>Pectobacteriaceae</taxon>
        <taxon>Brenneria</taxon>
    </lineage>
</organism>
<dbReference type="InterPro" id="IPR001977">
    <property type="entry name" value="Depp_CoAkinase"/>
</dbReference>
<dbReference type="PROSITE" id="PS51219">
    <property type="entry name" value="DPCK"/>
    <property type="match status" value="1"/>
</dbReference>
<dbReference type="PANTHER" id="PTHR10695:SF46">
    <property type="entry name" value="BIFUNCTIONAL COENZYME A SYNTHASE-RELATED"/>
    <property type="match status" value="1"/>
</dbReference>
<evidence type="ECO:0000256" key="8">
    <source>
        <dbReference type="HAMAP-Rule" id="MF_00376"/>
    </source>
</evidence>
<dbReference type="GO" id="GO:0015937">
    <property type="term" value="P:coenzyme A biosynthetic process"/>
    <property type="evidence" value="ECO:0007669"/>
    <property type="project" value="UniProtKB-UniRule"/>
</dbReference>
<evidence type="ECO:0000256" key="10">
    <source>
        <dbReference type="SAM" id="Phobius"/>
    </source>
</evidence>
<keyword evidence="10" id="KW-0812">Transmembrane</keyword>
<dbReference type="CDD" id="cd02022">
    <property type="entry name" value="DPCK"/>
    <property type="match status" value="1"/>
</dbReference>
<dbReference type="InterPro" id="IPR027417">
    <property type="entry name" value="P-loop_NTPase"/>
</dbReference>
<keyword evidence="6 8" id="KW-0067">ATP-binding</keyword>
<keyword evidence="10" id="KW-1133">Transmembrane helix</keyword>
<dbReference type="FunFam" id="3.40.50.300:FF:000518">
    <property type="entry name" value="Dephospho-CoA kinase"/>
    <property type="match status" value="1"/>
</dbReference>
<evidence type="ECO:0000256" key="7">
    <source>
        <dbReference type="ARBA" id="ARBA00022993"/>
    </source>
</evidence>
<dbReference type="EC" id="2.7.1.24" evidence="8 9"/>
<evidence type="ECO:0000256" key="6">
    <source>
        <dbReference type="ARBA" id="ARBA00022840"/>
    </source>
</evidence>
<keyword evidence="10" id="KW-0472">Membrane</keyword>
<accession>A0A366IAY1</accession>
<dbReference type="GO" id="GO:0005737">
    <property type="term" value="C:cytoplasm"/>
    <property type="evidence" value="ECO:0007669"/>
    <property type="project" value="UniProtKB-SubCell"/>
</dbReference>
<comment type="caution">
    <text evidence="11">The sequence shown here is derived from an EMBL/GenBank/DDBJ whole genome shotgun (WGS) entry which is preliminary data.</text>
</comment>
<evidence type="ECO:0000256" key="5">
    <source>
        <dbReference type="ARBA" id="ARBA00022777"/>
    </source>
</evidence>
<dbReference type="UniPathway" id="UPA00241">
    <property type="reaction ID" value="UER00356"/>
</dbReference>
<comment type="subcellular location">
    <subcellularLocation>
        <location evidence="8">Cytoplasm</location>
    </subcellularLocation>
</comment>
<dbReference type="Gene3D" id="3.40.50.300">
    <property type="entry name" value="P-loop containing nucleotide triphosphate hydrolases"/>
    <property type="match status" value="1"/>
</dbReference>
<dbReference type="Pfam" id="PF01121">
    <property type="entry name" value="CoaE"/>
    <property type="match status" value="1"/>
</dbReference>
<keyword evidence="4 8" id="KW-0547">Nucleotide-binding</keyword>
<dbReference type="Proteomes" id="UP000253046">
    <property type="component" value="Unassembled WGS sequence"/>
</dbReference>
<evidence type="ECO:0000256" key="1">
    <source>
        <dbReference type="ARBA" id="ARBA00009018"/>
    </source>
</evidence>